<accession>A0A2L2XEC4</accession>
<dbReference type="InterPro" id="IPR000182">
    <property type="entry name" value="GNAT_dom"/>
</dbReference>
<dbReference type="EMBL" id="BFAV01000141">
    <property type="protein sequence ID" value="GBF34578.1"/>
    <property type="molecule type" value="Genomic_DNA"/>
</dbReference>
<dbReference type="SUPFAM" id="SSF55729">
    <property type="entry name" value="Acyl-CoA N-acyltransferases (Nat)"/>
    <property type="match status" value="1"/>
</dbReference>
<dbReference type="Gene3D" id="3.40.630.30">
    <property type="match status" value="1"/>
</dbReference>
<dbReference type="GO" id="GO:0045150">
    <property type="term" value="P:acetoin catabolic process"/>
    <property type="evidence" value="ECO:0007669"/>
    <property type="project" value="InterPro"/>
</dbReference>
<dbReference type="PROSITE" id="PS51186">
    <property type="entry name" value="GNAT"/>
    <property type="match status" value="1"/>
</dbReference>
<dbReference type="InterPro" id="IPR024699">
    <property type="entry name" value="AcuA"/>
</dbReference>
<protein>
    <submittedName>
        <fullName evidence="2">Acetyltransferase AcuA</fullName>
    </submittedName>
</protein>
<dbReference type="PIRSF" id="PIRSF021278">
    <property type="entry name" value="AcuA"/>
    <property type="match status" value="1"/>
</dbReference>
<dbReference type="CDD" id="cd04301">
    <property type="entry name" value="NAT_SF"/>
    <property type="match status" value="1"/>
</dbReference>
<dbReference type="GO" id="GO:0016747">
    <property type="term" value="F:acyltransferase activity, transferring groups other than amino-acyl groups"/>
    <property type="evidence" value="ECO:0007669"/>
    <property type="project" value="InterPro"/>
</dbReference>
<evidence type="ECO:0000313" key="2">
    <source>
        <dbReference type="EMBL" id="GBF34578.1"/>
    </source>
</evidence>
<dbReference type="Proteomes" id="UP000239549">
    <property type="component" value="Unassembled WGS sequence"/>
</dbReference>
<gene>
    <name evidence="2" type="ORF">DCCM_3697</name>
</gene>
<dbReference type="InterPro" id="IPR016181">
    <property type="entry name" value="Acyl_CoA_acyltransferase"/>
</dbReference>
<sequence>MIGELQFFVVRRSLLREGDEFMLADILELQTEKGTVYIEGPAPGEYLESLSMNQQLNNFRPAGKQKEALINISKIPQGMIYIARHQKEIIGYVTFHQPDEYTRWSKHPRILEMGGIEISPEWRKYKIGLNLLKVAFSAKPLEDFIVITMEYAWHWDLRSSGLDVWKYQKMLTGMFSRAGLSKVSTDDPDILEHPCNVLMAKIGPGVSKQDILLFESMRFMSKYGEAVQI</sequence>
<reference evidence="3" key="1">
    <citation type="submission" date="2018-02" db="EMBL/GenBank/DDBJ databases">
        <title>Genome sequence of Desulfocucumis palustris strain NAW-5.</title>
        <authorList>
            <person name="Watanabe M."/>
            <person name="Kojima H."/>
            <person name="Fukui M."/>
        </authorList>
    </citation>
    <scope>NUCLEOTIDE SEQUENCE [LARGE SCALE GENOMIC DNA]</scope>
    <source>
        <strain evidence="3">NAW-5</strain>
    </source>
</reference>
<evidence type="ECO:0000259" key="1">
    <source>
        <dbReference type="PROSITE" id="PS51186"/>
    </source>
</evidence>
<name>A0A2L2XEC4_9FIRM</name>
<dbReference type="Pfam" id="PF00583">
    <property type="entry name" value="Acetyltransf_1"/>
    <property type="match status" value="1"/>
</dbReference>
<proteinExistence type="predicted"/>
<feature type="domain" description="N-acetyltransferase" evidence="1">
    <location>
        <begin position="13"/>
        <end position="204"/>
    </location>
</feature>
<comment type="caution">
    <text evidence="2">The sequence shown here is derived from an EMBL/GenBank/DDBJ whole genome shotgun (WGS) entry which is preliminary data.</text>
</comment>
<evidence type="ECO:0000313" key="3">
    <source>
        <dbReference type="Proteomes" id="UP000239549"/>
    </source>
</evidence>
<keyword evidence="3" id="KW-1185">Reference proteome</keyword>
<dbReference type="GO" id="GO:0019152">
    <property type="term" value="F:acetoin dehydrogenase (NAD+) activity"/>
    <property type="evidence" value="ECO:0007669"/>
    <property type="project" value="InterPro"/>
</dbReference>
<dbReference type="AlphaFoldDB" id="A0A2L2XEC4"/>
<organism evidence="2 3">
    <name type="scientific">Desulfocucumis palustris</name>
    <dbReference type="NCBI Taxonomy" id="1898651"/>
    <lineage>
        <taxon>Bacteria</taxon>
        <taxon>Bacillati</taxon>
        <taxon>Bacillota</taxon>
        <taxon>Clostridia</taxon>
        <taxon>Eubacteriales</taxon>
        <taxon>Desulfocucumaceae</taxon>
        <taxon>Desulfocucumis</taxon>
    </lineage>
</organism>
<keyword evidence="2" id="KW-0808">Transferase</keyword>